<evidence type="ECO:0000313" key="2">
    <source>
        <dbReference type="EMBL" id="CAJ0605760.1"/>
    </source>
</evidence>
<keyword evidence="3" id="KW-1185">Reference proteome</keyword>
<evidence type="ECO:0000313" key="3">
    <source>
        <dbReference type="Proteomes" id="UP001176961"/>
    </source>
</evidence>
<dbReference type="AlphaFoldDB" id="A0AA36H8K9"/>
<organism evidence="2 3">
    <name type="scientific">Cylicocyclus nassatus</name>
    <name type="common">Nematode worm</name>
    <dbReference type="NCBI Taxonomy" id="53992"/>
    <lineage>
        <taxon>Eukaryota</taxon>
        <taxon>Metazoa</taxon>
        <taxon>Ecdysozoa</taxon>
        <taxon>Nematoda</taxon>
        <taxon>Chromadorea</taxon>
        <taxon>Rhabditida</taxon>
        <taxon>Rhabditina</taxon>
        <taxon>Rhabditomorpha</taxon>
        <taxon>Strongyloidea</taxon>
        <taxon>Strongylidae</taxon>
        <taxon>Cylicocyclus</taxon>
    </lineage>
</organism>
<feature type="coiled-coil region" evidence="1">
    <location>
        <begin position="35"/>
        <end position="69"/>
    </location>
</feature>
<evidence type="ECO:0000256" key="1">
    <source>
        <dbReference type="SAM" id="Coils"/>
    </source>
</evidence>
<dbReference type="EMBL" id="CATQJL010000316">
    <property type="protein sequence ID" value="CAJ0605760.1"/>
    <property type="molecule type" value="Genomic_DNA"/>
</dbReference>
<proteinExistence type="predicted"/>
<gene>
    <name evidence="2" type="ORF">CYNAS_LOCUS17743</name>
</gene>
<keyword evidence="1" id="KW-0175">Coiled coil</keyword>
<sequence length="100" mass="11854">MSKINRVEESVDGKENKFLYAGCEDNRHTNLLIEHAELVKELEHARLVQERLQKELEEARKKKNSYYAAWQKALQRLDFIYAIIIEAQADIDDALDFERF</sequence>
<comment type="caution">
    <text evidence="2">The sequence shown here is derived from an EMBL/GenBank/DDBJ whole genome shotgun (WGS) entry which is preliminary data.</text>
</comment>
<protein>
    <submittedName>
        <fullName evidence="2">Uncharacterized protein</fullName>
    </submittedName>
</protein>
<dbReference type="Proteomes" id="UP001176961">
    <property type="component" value="Unassembled WGS sequence"/>
</dbReference>
<reference evidence="2" key="1">
    <citation type="submission" date="2023-07" db="EMBL/GenBank/DDBJ databases">
        <authorList>
            <consortium name="CYATHOMIX"/>
        </authorList>
    </citation>
    <scope>NUCLEOTIDE SEQUENCE</scope>
    <source>
        <strain evidence="2">N/A</strain>
    </source>
</reference>
<name>A0AA36H8K9_CYLNA</name>
<accession>A0AA36H8K9</accession>